<name>A0A8X6K7P2_TRICU</name>
<keyword evidence="2" id="KW-1185">Reference proteome</keyword>
<sequence length="82" mass="9409">MAALNMIVRLLRKDTFRPNYFQAQPNKTDKRFSHGDQLSSNVGPPLNHQTIFNLFTFPGVLHYTRAAFDLVVPISKFSPFRA</sequence>
<evidence type="ECO:0000313" key="2">
    <source>
        <dbReference type="Proteomes" id="UP000887116"/>
    </source>
</evidence>
<comment type="caution">
    <text evidence="1">The sequence shown here is derived from an EMBL/GenBank/DDBJ whole genome shotgun (WGS) entry which is preliminary data.</text>
</comment>
<dbReference type="Proteomes" id="UP000887116">
    <property type="component" value="Unassembled WGS sequence"/>
</dbReference>
<proteinExistence type="predicted"/>
<dbReference type="EMBL" id="BMAO01020031">
    <property type="protein sequence ID" value="GFQ64561.1"/>
    <property type="molecule type" value="Genomic_DNA"/>
</dbReference>
<dbReference type="AlphaFoldDB" id="A0A8X6K7P2"/>
<gene>
    <name evidence="1" type="ORF">TNCT_92041</name>
</gene>
<evidence type="ECO:0000313" key="1">
    <source>
        <dbReference type="EMBL" id="GFQ64561.1"/>
    </source>
</evidence>
<organism evidence="1 2">
    <name type="scientific">Trichonephila clavata</name>
    <name type="common">Joro spider</name>
    <name type="synonym">Nephila clavata</name>
    <dbReference type="NCBI Taxonomy" id="2740835"/>
    <lineage>
        <taxon>Eukaryota</taxon>
        <taxon>Metazoa</taxon>
        <taxon>Ecdysozoa</taxon>
        <taxon>Arthropoda</taxon>
        <taxon>Chelicerata</taxon>
        <taxon>Arachnida</taxon>
        <taxon>Araneae</taxon>
        <taxon>Araneomorphae</taxon>
        <taxon>Entelegynae</taxon>
        <taxon>Araneoidea</taxon>
        <taxon>Nephilidae</taxon>
        <taxon>Trichonephila</taxon>
    </lineage>
</organism>
<protein>
    <submittedName>
        <fullName evidence="1">Uncharacterized protein</fullName>
    </submittedName>
</protein>
<reference evidence="1" key="1">
    <citation type="submission" date="2020-07" db="EMBL/GenBank/DDBJ databases">
        <title>Multicomponent nature underlies the extraordinary mechanical properties of spider dragline silk.</title>
        <authorList>
            <person name="Kono N."/>
            <person name="Nakamura H."/>
            <person name="Mori M."/>
            <person name="Yoshida Y."/>
            <person name="Ohtoshi R."/>
            <person name="Malay A.D."/>
            <person name="Moran D.A.P."/>
            <person name="Tomita M."/>
            <person name="Numata K."/>
            <person name="Arakawa K."/>
        </authorList>
    </citation>
    <scope>NUCLEOTIDE SEQUENCE</scope>
</reference>
<accession>A0A8X6K7P2</accession>